<sequence>MKFLEQKEIWNKENESQNFLSFLESQSLTPKLRHYIFFGLANGDKDLNVKEASKFMSKFLNSVGRYGNSPFLWTLYGSGELPQCFCRMCAVYGGVYCLRMPLQALIVNEEQKLISAIITDNKRVNCNQKFVTSRQILQEREFSQDELLVSKTVLITDQSIMNDGKDHISYLNVQLNKDSPSVKILEVSYSGMACPKNLCIVYLSVSYEDESRNDVDDVIKKLFNDANKPRILFRLDFKQKRFRSETCSEDVRLFTNCIQLPLPDNHLDYDNLFDEISGIFARNFENLPFFPEVIDENEEQQIENNDKANPGDQASENSENQVTVDTPESKRIDSHNVL</sequence>
<feature type="domain" description="RAE1/2" evidence="3">
    <location>
        <begin position="149"/>
        <end position="264"/>
    </location>
</feature>
<protein>
    <recommendedName>
        <fullName evidence="3">RAE1/2 domain-containing protein</fullName>
    </recommendedName>
</protein>
<dbReference type="SUPFAM" id="SSF54373">
    <property type="entry name" value="FAD-linked reductases, C-terminal domain"/>
    <property type="match status" value="1"/>
</dbReference>
<dbReference type="WBParaSite" id="nRc.2.0.1.t27377-RA">
    <property type="protein sequence ID" value="nRc.2.0.1.t27377-RA"/>
    <property type="gene ID" value="nRc.2.0.1.g27377"/>
</dbReference>
<evidence type="ECO:0000256" key="2">
    <source>
        <dbReference type="SAM" id="MobiDB-lite"/>
    </source>
</evidence>
<keyword evidence="4" id="KW-1185">Reference proteome</keyword>
<feature type="region of interest" description="Disordered" evidence="2">
    <location>
        <begin position="298"/>
        <end position="338"/>
    </location>
</feature>
<dbReference type="GO" id="GO:0007264">
    <property type="term" value="P:small GTPase-mediated signal transduction"/>
    <property type="evidence" value="ECO:0007669"/>
    <property type="project" value="InterPro"/>
</dbReference>
<organism evidence="4 5">
    <name type="scientific">Romanomermis culicivorax</name>
    <name type="common">Nematode worm</name>
    <dbReference type="NCBI Taxonomy" id="13658"/>
    <lineage>
        <taxon>Eukaryota</taxon>
        <taxon>Metazoa</taxon>
        <taxon>Ecdysozoa</taxon>
        <taxon>Nematoda</taxon>
        <taxon>Enoplea</taxon>
        <taxon>Dorylaimia</taxon>
        <taxon>Mermithida</taxon>
        <taxon>Mermithoidea</taxon>
        <taxon>Mermithidae</taxon>
        <taxon>Romanomermis</taxon>
    </lineage>
</organism>
<dbReference type="InterPro" id="IPR018203">
    <property type="entry name" value="GDP_dissociation_inhibitor"/>
</dbReference>
<proteinExistence type="inferred from homology"/>
<evidence type="ECO:0000259" key="3">
    <source>
        <dbReference type="Pfam" id="PF22603"/>
    </source>
</evidence>
<dbReference type="Gene3D" id="3.50.50.60">
    <property type="entry name" value="FAD/NAD(P)-binding domain"/>
    <property type="match status" value="1"/>
</dbReference>
<dbReference type="GO" id="GO:0005634">
    <property type="term" value="C:nucleus"/>
    <property type="evidence" value="ECO:0007669"/>
    <property type="project" value="TreeGrafter"/>
</dbReference>
<dbReference type="GO" id="GO:0005968">
    <property type="term" value="C:Rab-protein geranylgeranyltransferase complex"/>
    <property type="evidence" value="ECO:0007669"/>
    <property type="project" value="TreeGrafter"/>
</dbReference>
<feature type="compositionally biased region" description="Polar residues" evidence="2">
    <location>
        <begin position="312"/>
        <end position="326"/>
    </location>
</feature>
<name>A0A915JMQ5_ROMCU</name>
<dbReference type="AlphaFoldDB" id="A0A915JMQ5"/>
<evidence type="ECO:0000313" key="5">
    <source>
        <dbReference type="WBParaSite" id="nRc.2.0.1.t27377-RA"/>
    </source>
</evidence>
<feature type="compositionally biased region" description="Basic and acidic residues" evidence="2">
    <location>
        <begin position="327"/>
        <end position="338"/>
    </location>
</feature>
<dbReference type="PANTHER" id="PTHR11787:SF4">
    <property type="entry name" value="CHM, RAB ESCORT PROTEIN 1"/>
    <property type="match status" value="1"/>
</dbReference>
<accession>A0A915JMQ5</accession>
<reference evidence="5" key="1">
    <citation type="submission" date="2022-11" db="UniProtKB">
        <authorList>
            <consortium name="WormBaseParasite"/>
        </authorList>
    </citation>
    <scope>IDENTIFICATION</scope>
</reference>
<dbReference type="InterPro" id="IPR036188">
    <property type="entry name" value="FAD/NAD-bd_sf"/>
</dbReference>
<comment type="similarity">
    <text evidence="1">Belongs to the Rab GDI family.</text>
</comment>
<dbReference type="Proteomes" id="UP000887565">
    <property type="component" value="Unplaced"/>
</dbReference>
<dbReference type="Pfam" id="PF22603">
    <property type="entry name" value="RAE1_2_domI_C"/>
    <property type="match status" value="1"/>
</dbReference>
<dbReference type="GO" id="GO:0005829">
    <property type="term" value="C:cytosol"/>
    <property type="evidence" value="ECO:0007669"/>
    <property type="project" value="TreeGrafter"/>
</dbReference>
<evidence type="ECO:0000256" key="1">
    <source>
        <dbReference type="ARBA" id="ARBA00005593"/>
    </source>
</evidence>
<dbReference type="GO" id="GO:0016192">
    <property type="term" value="P:vesicle-mediated transport"/>
    <property type="evidence" value="ECO:0007669"/>
    <property type="project" value="TreeGrafter"/>
</dbReference>
<dbReference type="GO" id="GO:0005092">
    <property type="term" value="F:GDP-dissociation inhibitor activity"/>
    <property type="evidence" value="ECO:0007669"/>
    <property type="project" value="InterPro"/>
</dbReference>
<evidence type="ECO:0000313" key="4">
    <source>
        <dbReference type="Proteomes" id="UP000887565"/>
    </source>
</evidence>
<dbReference type="InterPro" id="IPR054420">
    <property type="entry name" value="RAE1_2_domI_C"/>
</dbReference>
<dbReference type="PANTHER" id="PTHR11787">
    <property type="entry name" value="RAB GDP-DISSOCIATION INHIBITOR"/>
    <property type="match status" value="1"/>
</dbReference>
<dbReference type="SUPFAM" id="SSF51905">
    <property type="entry name" value="FAD/NAD(P)-binding domain"/>
    <property type="match status" value="1"/>
</dbReference>